<feature type="signal peptide" evidence="1">
    <location>
        <begin position="1"/>
        <end position="21"/>
    </location>
</feature>
<evidence type="ECO:0000313" key="3">
    <source>
        <dbReference type="Proteomes" id="UP000521943"/>
    </source>
</evidence>
<dbReference type="EMBL" id="JACGCI010000044">
    <property type="protein sequence ID" value="KAF6752529.1"/>
    <property type="molecule type" value="Genomic_DNA"/>
</dbReference>
<evidence type="ECO:0000256" key="1">
    <source>
        <dbReference type="SAM" id="SignalP"/>
    </source>
</evidence>
<comment type="caution">
    <text evidence="2">The sequence shown here is derived from an EMBL/GenBank/DDBJ whole genome shotgun (WGS) entry which is preliminary data.</text>
</comment>
<name>A0A8H6HSS5_9AGAR</name>
<gene>
    <name evidence="2" type="ORF">DFP72DRAFT_1070464</name>
</gene>
<keyword evidence="1" id="KW-0732">Signal</keyword>
<feature type="chain" id="PRO_5034825222" evidence="1">
    <location>
        <begin position="22"/>
        <end position="195"/>
    </location>
</feature>
<organism evidence="2 3">
    <name type="scientific">Ephemerocybe angulata</name>
    <dbReference type="NCBI Taxonomy" id="980116"/>
    <lineage>
        <taxon>Eukaryota</taxon>
        <taxon>Fungi</taxon>
        <taxon>Dikarya</taxon>
        <taxon>Basidiomycota</taxon>
        <taxon>Agaricomycotina</taxon>
        <taxon>Agaricomycetes</taxon>
        <taxon>Agaricomycetidae</taxon>
        <taxon>Agaricales</taxon>
        <taxon>Agaricineae</taxon>
        <taxon>Psathyrellaceae</taxon>
        <taxon>Ephemerocybe</taxon>
    </lineage>
</organism>
<reference evidence="2 3" key="1">
    <citation type="submission" date="2020-07" db="EMBL/GenBank/DDBJ databases">
        <title>Comparative genomics of pyrophilous fungi reveals a link between fire events and developmental genes.</title>
        <authorList>
            <consortium name="DOE Joint Genome Institute"/>
            <person name="Steindorff A.S."/>
            <person name="Carver A."/>
            <person name="Calhoun S."/>
            <person name="Stillman K."/>
            <person name="Liu H."/>
            <person name="Lipzen A."/>
            <person name="Pangilinan J."/>
            <person name="Labutti K."/>
            <person name="Bruns T.D."/>
            <person name="Grigoriev I.V."/>
        </authorList>
    </citation>
    <scope>NUCLEOTIDE SEQUENCE [LARGE SCALE GENOMIC DNA]</scope>
    <source>
        <strain evidence="2 3">CBS 144469</strain>
    </source>
</reference>
<dbReference type="AlphaFoldDB" id="A0A8H6HSS5"/>
<proteinExistence type="predicted"/>
<sequence>MRVSLPTLLSVAVSLVSIVNAHQDHTVEAREYVDELTAREEAYNALERRELFADISTRELIDELSDRLERRTKNWMCAYCKIGFVNKADGGKTLCGSKRSTDGKHKVVSMLPPQSKLAWALGNLPVIGVSSGYLDYLYSRCTLESRNFFDPQISLAAPPIKFTLGTDLVRLYIPGDWARSAQDSMIIPVIIHPSS</sequence>
<evidence type="ECO:0000313" key="2">
    <source>
        <dbReference type="EMBL" id="KAF6752529.1"/>
    </source>
</evidence>
<dbReference type="Proteomes" id="UP000521943">
    <property type="component" value="Unassembled WGS sequence"/>
</dbReference>
<accession>A0A8H6HSS5</accession>
<protein>
    <submittedName>
        <fullName evidence="2">Uncharacterized protein</fullName>
    </submittedName>
</protein>
<keyword evidence="3" id="KW-1185">Reference proteome</keyword>